<dbReference type="InterPro" id="IPR029035">
    <property type="entry name" value="DHS-like_NAD/FAD-binding_dom"/>
</dbReference>
<evidence type="ECO:0000313" key="7">
    <source>
        <dbReference type="EMBL" id="MDQ0996293.1"/>
    </source>
</evidence>
<feature type="domain" description="Thiamine pyrophosphate enzyme central" evidence="4">
    <location>
        <begin position="208"/>
        <end position="330"/>
    </location>
</feature>
<dbReference type="Proteomes" id="UP001237780">
    <property type="component" value="Unassembled WGS sequence"/>
</dbReference>
<evidence type="ECO:0000256" key="2">
    <source>
        <dbReference type="ARBA" id="ARBA00023052"/>
    </source>
</evidence>
<comment type="caution">
    <text evidence="7">The sequence shown here is derived from an EMBL/GenBank/DDBJ whole genome shotgun (WGS) entry which is preliminary data.</text>
</comment>
<dbReference type="GO" id="GO:0050695">
    <property type="term" value="F:benzoylformate decarboxylase activity"/>
    <property type="evidence" value="ECO:0007669"/>
    <property type="project" value="UniProtKB-EC"/>
</dbReference>
<dbReference type="PANTHER" id="PTHR18968:SF133">
    <property type="entry name" value="BENZOYLFORMATE DECARBOXYLASE"/>
    <property type="match status" value="1"/>
</dbReference>
<dbReference type="EC" id="4.1.1.7" evidence="7"/>
<dbReference type="Pfam" id="PF00205">
    <property type="entry name" value="TPP_enzyme_M"/>
    <property type="match status" value="1"/>
</dbReference>
<dbReference type="Pfam" id="PF02775">
    <property type="entry name" value="TPP_enzyme_C"/>
    <property type="match status" value="1"/>
</dbReference>
<evidence type="ECO:0000256" key="1">
    <source>
        <dbReference type="ARBA" id="ARBA00007812"/>
    </source>
</evidence>
<gene>
    <name evidence="7" type="ORF">QFZ34_001470</name>
</gene>
<dbReference type="EMBL" id="JAUSZT010000002">
    <property type="protein sequence ID" value="MDQ0996293.1"/>
    <property type="molecule type" value="Genomic_DNA"/>
</dbReference>
<dbReference type="SUPFAM" id="SSF52467">
    <property type="entry name" value="DHS-like NAD/FAD-binding domain"/>
    <property type="match status" value="1"/>
</dbReference>
<dbReference type="Gene3D" id="3.40.50.1220">
    <property type="entry name" value="TPP-binding domain"/>
    <property type="match status" value="1"/>
</dbReference>
<keyword evidence="7" id="KW-0456">Lyase</keyword>
<dbReference type="InterPro" id="IPR012000">
    <property type="entry name" value="Thiamin_PyroP_enz_cen_dom"/>
</dbReference>
<proteinExistence type="inferred from homology"/>
<dbReference type="Gene3D" id="3.40.50.970">
    <property type="match status" value="2"/>
</dbReference>
<accession>A0ABU0S984</accession>
<dbReference type="InterPro" id="IPR011766">
    <property type="entry name" value="TPP_enzyme_TPP-bd"/>
</dbReference>
<comment type="similarity">
    <text evidence="1 3">Belongs to the TPP enzyme family.</text>
</comment>
<evidence type="ECO:0000259" key="6">
    <source>
        <dbReference type="Pfam" id="PF02776"/>
    </source>
</evidence>
<dbReference type="CDD" id="cd02002">
    <property type="entry name" value="TPP_BFDC"/>
    <property type="match status" value="1"/>
</dbReference>
<dbReference type="Pfam" id="PF02776">
    <property type="entry name" value="TPP_enzyme_N"/>
    <property type="match status" value="1"/>
</dbReference>
<evidence type="ECO:0000259" key="4">
    <source>
        <dbReference type="Pfam" id="PF00205"/>
    </source>
</evidence>
<dbReference type="InterPro" id="IPR012001">
    <property type="entry name" value="Thiamin_PyroP_enz_TPP-bd_dom"/>
</dbReference>
<feature type="domain" description="Thiamine pyrophosphate enzyme TPP-binding" evidence="5">
    <location>
        <begin position="411"/>
        <end position="551"/>
    </location>
</feature>
<dbReference type="CDD" id="cd07035">
    <property type="entry name" value="TPP_PYR_POX_like"/>
    <property type="match status" value="1"/>
</dbReference>
<organism evidence="7 8">
    <name type="scientific">Phyllobacterium ifriqiyense</name>
    <dbReference type="NCBI Taxonomy" id="314238"/>
    <lineage>
        <taxon>Bacteria</taxon>
        <taxon>Pseudomonadati</taxon>
        <taxon>Pseudomonadota</taxon>
        <taxon>Alphaproteobacteria</taxon>
        <taxon>Hyphomicrobiales</taxon>
        <taxon>Phyllobacteriaceae</taxon>
        <taxon>Phyllobacterium</taxon>
    </lineage>
</organism>
<keyword evidence="8" id="KW-1185">Reference proteome</keyword>
<dbReference type="InterPro" id="IPR045229">
    <property type="entry name" value="TPP_enz"/>
</dbReference>
<dbReference type="SUPFAM" id="SSF52518">
    <property type="entry name" value="Thiamin diphosphate-binding fold (THDP-binding)"/>
    <property type="match status" value="2"/>
</dbReference>
<dbReference type="RefSeq" id="WP_307278620.1">
    <property type="nucleotide sequence ID" value="NZ_JAUSZT010000002.1"/>
</dbReference>
<dbReference type="PANTHER" id="PTHR18968">
    <property type="entry name" value="THIAMINE PYROPHOSPHATE ENZYMES"/>
    <property type="match status" value="1"/>
</dbReference>
<evidence type="ECO:0000259" key="5">
    <source>
        <dbReference type="Pfam" id="PF02775"/>
    </source>
</evidence>
<evidence type="ECO:0000313" key="8">
    <source>
        <dbReference type="Proteomes" id="UP001237780"/>
    </source>
</evidence>
<dbReference type="InterPro" id="IPR029061">
    <property type="entry name" value="THDP-binding"/>
</dbReference>
<keyword evidence="2 3" id="KW-0786">Thiamine pyrophosphate</keyword>
<feature type="domain" description="Thiamine pyrophosphate enzyme N-terminal TPP-binding" evidence="6">
    <location>
        <begin position="9"/>
        <end position="111"/>
    </location>
</feature>
<protein>
    <submittedName>
        <fullName evidence="7">Benzoylformate decarboxylase</fullName>
        <ecNumber evidence="7">4.1.1.7</ecNumber>
    </submittedName>
</protein>
<sequence length="556" mass="59194">MKNRTSKFGSDLLLDVLASEGINHIFGNPGTTEMPILNSLRDHPEIQYILGLQEAAVVAMADGYAKASGRPAFVNLHTAGGLGHAMGALLHSHIARTPMLVTAGQQDTRHILSDPLLYGNALKMSEPTVKWACELSHPHQIPPLVRRALHATTTPPAGPVFLSLPIDVLTAETAEDAGFSSSINRLSTAGGLQELAFALSGFPPGGLVVISGDEVDASNAKSELVCLIEMLGARVYGPSWPGTMSFPSEHPLWCGNLPTTAAEMHSALSGAKAVLIVGENPFIPYLYSEGRAVPDGLPLFQLTQDASEAGRNYTTELACIGNVKTSLQALLPLIIDRTAHHQEAISSIRAIAQADRERRLAGRDARLLEQKHMTPILPFVAAGEALRALGDQVIVVDEAPATMHHTRAFLERTSVRRYFFMRSAILGWGLPASVGVSLGAGRAPVVALLGDGSALYTPQGFWSAARLKVPVTFVVMNNAEYNILKRYSVAQGYERSGGSSIAGMELNDPAIDFQALAAAFGLPSRRIDYADEIEPTISAAVQSGKPNLVEITIGNG</sequence>
<evidence type="ECO:0000256" key="3">
    <source>
        <dbReference type="RuleBase" id="RU362132"/>
    </source>
</evidence>
<name>A0ABU0S984_9HYPH</name>
<reference evidence="7 8" key="1">
    <citation type="submission" date="2023-07" db="EMBL/GenBank/DDBJ databases">
        <title>Comparative genomics of wheat-associated soil bacteria to identify genetic determinants of phenazine resistance.</title>
        <authorList>
            <person name="Mouncey N."/>
        </authorList>
    </citation>
    <scope>NUCLEOTIDE SEQUENCE [LARGE SCALE GENOMIC DNA]</scope>
    <source>
        <strain evidence="7 8">W4I11</strain>
    </source>
</reference>